<evidence type="ECO:0000256" key="5">
    <source>
        <dbReference type="ARBA" id="ARBA00022982"/>
    </source>
</evidence>
<keyword evidence="3" id="KW-0479">Metal-binding</keyword>
<dbReference type="PROSITE" id="PS00198">
    <property type="entry name" value="4FE4S_FER_1"/>
    <property type="match status" value="1"/>
</dbReference>
<keyword evidence="6" id="KW-0408">Iron</keyword>
<evidence type="ECO:0000259" key="9">
    <source>
        <dbReference type="PROSITE" id="PS51379"/>
    </source>
</evidence>
<evidence type="ECO:0000256" key="2">
    <source>
        <dbReference type="ARBA" id="ARBA00022485"/>
    </source>
</evidence>
<evidence type="ECO:0000256" key="3">
    <source>
        <dbReference type="ARBA" id="ARBA00022723"/>
    </source>
</evidence>
<evidence type="ECO:0000313" key="11">
    <source>
        <dbReference type="Proteomes" id="UP000605427"/>
    </source>
</evidence>
<accession>A0ABQ2A4F3</accession>
<dbReference type="InterPro" id="IPR037171">
    <property type="entry name" value="NagB/RpiA_transferase-like"/>
</dbReference>
<dbReference type="Pfam" id="PF13183">
    <property type="entry name" value="Fer4_8"/>
    <property type="match status" value="1"/>
</dbReference>
<dbReference type="InterPro" id="IPR003741">
    <property type="entry name" value="LUD_dom"/>
</dbReference>
<evidence type="ECO:0000256" key="6">
    <source>
        <dbReference type="ARBA" id="ARBA00023004"/>
    </source>
</evidence>
<organism evidence="10 11">
    <name type="scientific">Saccharibacillus endophyticus</name>
    <dbReference type="NCBI Taxonomy" id="2060666"/>
    <lineage>
        <taxon>Bacteria</taxon>
        <taxon>Bacillati</taxon>
        <taxon>Bacillota</taxon>
        <taxon>Bacilli</taxon>
        <taxon>Bacillales</taxon>
        <taxon>Paenibacillaceae</taxon>
        <taxon>Saccharibacillus</taxon>
    </lineage>
</organism>
<gene>
    <name evidence="10" type="primary">lutB</name>
    <name evidence="10" type="ORF">GCM10007362_41960</name>
</gene>
<dbReference type="Gene3D" id="3.40.50.10420">
    <property type="entry name" value="NagB/RpiA/CoA transferase-like"/>
    <property type="match status" value="1"/>
</dbReference>
<dbReference type="InterPro" id="IPR017900">
    <property type="entry name" value="4Fe4S_Fe_S_CS"/>
</dbReference>
<dbReference type="InterPro" id="IPR009051">
    <property type="entry name" value="Helical_ferredxn"/>
</dbReference>
<name>A0ABQ2A4F3_9BACL</name>
<keyword evidence="5" id="KW-0249">Electron transport</keyword>
<dbReference type="InterPro" id="IPR017896">
    <property type="entry name" value="4Fe4S_Fe-S-bd"/>
</dbReference>
<feature type="region of interest" description="Disordered" evidence="8">
    <location>
        <begin position="494"/>
        <end position="526"/>
    </location>
</feature>
<reference evidence="11" key="1">
    <citation type="journal article" date="2019" name="Int. J. Syst. Evol. Microbiol.">
        <title>The Global Catalogue of Microorganisms (GCM) 10K type strain sequencing project: providing services to taxonomists for standard genome sequencing and annotation.</title>
        <authorList>
            <consortium name="The Broad Institute Genomics Platform"/>
            <consortium name="The Broad Institute Genome Sequencing Center for Infectious Disease"/>
            <person name="Wu L."/>
            <person name="Ma J."/>
        </authorList>
    </citation>
    <scope>NUCLEOTIDE SEQUENCE [LARGE SCALE GENOMIC DNA]</scope>
    <source>
        <strain evidence="11">CCM 8702</strain>
    </source>
</reference>
<comment type="caution">
    <text evidence="10">The sequence shown here is derived from an EMBL/GenBank/DDBJ whole genome shotgun (WGS) entry which is preliminary data.</text>
</comment>
<dbReference type="InterPro" id="IPR024185">
    <property type="entry name" value="FTHF_cligase-like_sf"/>
</dbReference>
<protein>
    <submittedName>
        <fullName evidence="10">Lactate utilization protein B</fullName>
    </submittedName>
</protein>
<dbReference type="SUPFAM" id="SSF46548">
    <property type="entry name" value="alpha-helical ferredoxin"/>
    <property type="match status" value="1"/>
</dbReference>
<keyword evidence="2" id="KW-0004">4Fe-4S</keyword>
<dbReference type="Proteomes" id="UP000605427">
    <property type="component" value="Unassembled WGS sequence"/>
</dbReference>
<keyword evidence="11" id="KW-1185">Reference proteome</keyword>
<dbReference type="PANTHER" id="PTHR47153:SF2">
    <property type="entry name" value="LACTATE UTILIZATION PROTEIN B"/>
    <property type="match status" value="1"/>
</dbReference>
<dbReference type="NCBIfam" id="TIGR00273">
    <property type="entry name" value="LutB/LldF family L-lactate oxidation iron-sulfur protein"/>
    <property type="match status" value="1"/>
</dbReference>
<evidence type="ECO:0000256" key="1">
    <source>
        <dbReference type="ARBA" id="ARBA00022448"/>
    </source>
</evidence>
<evidence type="ECO:0000256" key="8">
    <source>
        <dbReference type="SAM" id="MobiDB-lite"/>
    </source>
</evidence>
<evidence type="ECO:0000256" key="7">
    <source>
        <dbReference type="ARBA" id="ARBA00023014"/>
    </source>
</evidence>
<dbReference type="PROSITE" id="PS51379">
    <property type="entry name" value="4FE4S_FER_2"/>
    <property type="match status" value="1"/>
</dbReference>
<dbReference type="PANTHER" id="PTHR47153">
    <property type="entry name" value="LACTATE UTILIZATION PROTEIN B"/>
    <property type="match status" value="1"/>
</dbReference>
<evidence type="ECO:0000313" key="10">
    <source>
        <dbReference type="EMBL" id="GGH85167.1"/>
    </source>
</evidence>
<keyword evidence="1" id="KW-0813">Transport</keyword>
<keyword evidence="4" id="KW-0677">Repeat</keyword>
<evidence type="ECO:0000256" key="4">
    <source>
        <dbReference type="ARBA" id="ARBA00022737"/>
    </source>
</evidence>
<dbReference type="Gene3D" id="1.10.1060.10">
    <property type="entry name" value="Alpha-helical ferredoxin"/>
    <property type="match status" value="1"/>
</dbReference>
<dbReference type="SUPFAM" id="SSF100950">
    <property type="entry name" value="NagB/RpiA/CoA transferase-like"/>
    <property type="match status" value="1"/>
</dbReference>
<dbReference type="Pfam" id="PF02589">
    <property type="entry name" value="LUD_dom"/>
    <property type="match status" value="1"/>
</dbReference>
<dbReference type="EMBL" id="BMDD01000005">
    <property type="protein sequence ID" value="GGH85167.1"/>
    <property type="molecule type" value="Genomic_DNA"/>
</dbReference>
<sequence>MSLKTDDRKFDARTAAGIEDAFMRGAVGSAQDSLKTRRLTAATALGDWEQWRELGQQIRQHTLENLDYYLGQMADNVERRGGHVFFARTKEEASAYIRDVVQSKNARKVVKSKSMVTEEIEMNHVLMEAGCEVIESDLGEYILQEDDWDPPSHIVAPALHKNRKQIRDVFASKLSYAGDETPEHLARFARDILREKFLEAEIGITGCNFAVANLGAINLVTNEGNGDLTAALPKTHIAVMGMERIVPTLEEMEVLDNLLCRSAVGQKLTSYITVMGPREPGEVDGPEEFHLVVVDNGRSEILASEFHEALQCIRCGACLNVCPVYRHIGGHAYGSIYPGPIGAVITPLLGGYDDYKELPYASSLCGACTDVCPVKIPLHEQLVMHRQNIVSQGRTGVADRVQMKAAGKLLSSPGMFRGTLRVAYSMTRLLSRHGRIVRGPGPIEGWIGIRDMPQPVKKQDGFRSWYEKRERVDRSEVSSMTAADIRKKAPSAHGDFNAAVLPEAGPGRDTSVEEAASPIGKEGRRP</sequence>
<keyword evidence="7" id="KW-0411">Iron-sulfur</keyword>
<dbReference type="InterPro" id="IPR004452">
    <property type="entry name" value="LutB/LldF"/>
</dbReference>
<feature type="domain" description="4Fe-4S ferredoxin-type" evidence="9">
    <location>
        <begin position="302"/>
        <end position="333"/>
    </location>
</feature>
<proteinExistence type="predicted"/>